<sequence length="131" mass="13596">MGPLILAAGLSLALQAAAAPYYEGVARDSFAAWSFTSGEIAIDGAVKTTSVQTLYATPTNFGANPTPVAWSIHKVAFDCQAKTATYISGANYAQNGAMLYPANPAPATPWTSYTQGFQQLAATVCAMKAPL</sequence>
<dbReference type="EMBL" id="JAOTJD010000001">
    <property type="protein sequence ID" value="MFD3262541.1"/>
    <property type="molecule type" value="Genomic_DNA"/>
</dbReference>
<name>A0ABW6CK87_9CAUL</name>
<evidence type="ECO:0000313" key="2">
    <source>
        <dbReference type="EMBL" id="MFD3262541.1"/>
    </source>
</evidence>
<keyword evidence="1" id="KW-0732">Signal</keyword>
<proteinExistence type="predicted"/>
<keyword evidence="3" id="KW-1185">Reference proteome</keyword>
<evidence type="ECO:0000256" key="1">
    <source>
        <dbReference type="SAM" id="SignalP"/>
    </source>
</evidence>
<dbReference type="Proteomes" id="UP001598130">
    <property type="component" value="Unassembled WGS sequence"/>
</dbReference>
<accession>A0ABW6CK87</accession>
<protein>
    <submittedName>
        <fullName evidence="2">Uncharacterized protein</fullName>
    </submittedName>
</protein>
<dbReference type="RefSeq" id="WP_377366798.1">
    <property type="nucleotide sequence ID" value="NZ_JAOTJD010000001.1"/>
</dbReference>
<evidence type="ECO:0000313" key="3">
    <source>
        <dbReference type="Proteomes" id="UP001598130"/>
    </source>
</evidence>
<feature type="chain" id="PRO_5046048142" evidence="1">
    <location>
        <begin position="19"/>
        <end position="131"/>
    </location>
</feature>
<reference evidence="2 3" key="1">
    <citation type="submission" date="2022-09" db="EMBL/GenBank/DDBJ databases">
        <title>New species of Phenylobacterium.</title>
        <authorList>
            <person name="Mieszkin S."/>
        </authorList>
    </citation>
    <scope>NUCLEOTIDE SEQUENCE [LARGE SCALE GENOMIC DNA]</scope>
    <source>
        <strain evidence="2 3">HK31-G</strain>
    </source>
</reference>
<organism evidence="2 3">
    <name type="scientific">Phenylobacterium ferrooxidans</name>
    <dbReference type="NCBI Taxonomy" id="2982689"/>
    <lineage>
        <taxon>Bacteria</taxon>
        <taxon>Pseudomonadati</taxon>
        <taxon>Pseudomonadota</taxon>
        <taxon>Alphaproteobacteria</taxon>
        <taxon>Caulobacterales</taxon>
        <taxon>Caulobacteraceae</taxon>
        <taxon>Phenylobacterium</taxon>
    </lineage>
</organism>
<comment type="caution">
    <text evidence="2">The sequence shown here is derived from an EMBL/GenBank/DDBJ whole genome shotgun (WGS) entry which is preliminary data.</text>
</comment>
<gene>
    <name evidence="2" type="ORF">OCL97_01020</name>
</gene>
<feature type="signal peptide" evidence="1">
    <location>
        <begin position="1"/>
        <end position="18"/>
    </location>
</feature>